<dbReference type="PROSITE" id="PS51257">
    <property type="entry name" value="PROKAR_LIPOPROTEIN"/>
    <property type="match status" value="1"/>
</dbReference>
<feature type="compositionally biased region" description="Basic and acidic residues" evidence="2">
    <location>
        <begin position="267"/>
        <end position="276"/>
    </location>
</feature>
<gene>
    <name evidence="4" type="ORF">ENSA7_37300</name>
</gene>
<feature type="region of interest" description="Disordered" evidence="2">
    <location>
        <begin position="330"/>
        <end position="363"/>
    </location>
</feature>
<feature type="repeat" description="TPR" evidence="1">
    <location>
        <begin position="26"/>
        <end position="59"/>
    </location>
</feature>
<protein>
    <submittedName>
        <fullName evidence="4">Uncharacterized protein</fullName>
    </submittedName>
</protein>
<dbReference type="AlphaFoldDB" id="A0A2S9YNB0"/>
<sequence length="531" mass="56681">MRRRLFRSGLAASVLLSLTLAFGCAWQGHIKKGDEFMAAANYDAAATEYAEALRLRPDDEEIIAKLAEAQLGQIEARIQRARAALTSGADSQAIALTAEAHQILPTHPKTIALVSEVLEVTSARATQKAEAGQFADAMQIFDAIRNGLPSAADRVSGAMQAVVQAWVAQLSEAATAAEAAGRAGSVLMYRAKIAALSGQGMAERDAARAQVVAQLRYFVQVKTKANDDGANAVAAALSGRQGASLLEVGSAGEAPAATLTIEFSKPKFTTDKRQRQESVQYQSGTKQVPNPFYKMAQDDVLDEERRLMERENDVTKQEQYVDQYTADVAREGDTPGTTTGAEQNLSNARSRLEANRRSLEDQRNTLMRAKEKAASTEQTTEEAVYSTHSFTITTHVLTATVQVKAKLEHADGRPGSTMDQPLSAEAQDDTHPAQNIAGVAEDPLSLPNKDELAAGLYGQAAPTVGQLVAVSFADYRAGLLAQATAATDPGEKLELLLRYVIVDPQYADAKIVADILTISGVPDAAALLLAQ</sequence>
<evidence type="ECO:0000256" key="1">
    <source>
        <dbReference type="PROSITE-ProRule" id="PRU00339"/>
    </source>
</evidence>
<evidence type="ECO:0000256" key="2">
    <source>
        <dbReference type="SAM" id="MobiDB-lite"/>
    </source>
</evidence>
<evidence type="ECO:0000313" key="5">
    <source>
        <dbReference type="Proteomes" id="UP000238823"/>
    </source>
</evidence>
<dbReference type="EMBL" id="PVNL01000073">
    <property type="protein sequence ID" value="PRQ06577.1"/>
    <property type="molecule type" value="Genomic_DNA"/>
</dbReference>
<dbReference type="Proteomes" id="UP000238823">
    <property type="component" value="Unassembled WGS sequence"/>
</dbReference>
<dbReference type="PROSITE" id="PS50005">
    <property type="entry name" value="TPR"/>
    <property type="match status" value="1"/>
</dbReference>
<reference evidence="4 5" key="1">
    <citation type="submission" date="2018-03" db="EMBL/GenBank/DDBJ databases">
        <title>Draft Genome Sequences of the Obligatory Marine Myxobacteria Enhygromyxa salina SWB007.</title>
        <authorList>
            <person name="Poehlein A."/>
            <person name="Moghaddam J.A."/>
            <person name="Harms H."/>
            <person name="Alanjari M."/>
            <person name="Koenig G.M."/>
            <person name="Daniel R."/>
            <person name="Schaeberle T.F."/>
        </authorList>
    </citation>
    <scope>NUCLEOTIDE SEQUENCE [LARGE SCALE GENOMIC DNA]</scope>
    <source>
        <strain evidence="4 5">SWB007</strain>
    </source>
</reference>
<keyword evidence="1" id="KW-0802">TPR repeat</keyword>
<feature type="compositionally biased region" description="Polar residues" evidence="2">
    <location>
        <begin position="335"/>
        <end position="349"/>
    </location>
</feature>
<dbReference type="InterPro" id="IPR011990">
    <property type="entry name" value="TPR-like_helical_dom_sf"/>
</dbReference>
<evidence type="ECO:0000313" key="4">
    <source>
        <dbReference type="EMBL" id="PRQ06577.1"/>
    </source>
</evidence>
<evidence type="ECO:0000256" key="3">
    <source>
        <dbReference type="SAM" id="SignalP"/>
    </source>
</evidence>
<proteinExistence type="predicted"/>
<feature type="chain" id="PRO_5015528771" evidence="3">
    <location>
        <begin position="28"/>
        <end position="531"/>
    </location>
</feature>
<organism evidence="4 5">
    <name type="scientific">Enhygromyxa salina</name>
    <dbReference type="NCBI Taxonomy" id="215803"/>
    <lineage>
        <taxon>Bacteria</taxon>
        <taxon>Pseudomonadati</taxon>
        <taxon>Myxococcota</taxon>
        <taxon>Polyangia</taxon>
        <taxon>Nannocystales</taxon>
        <taxon>Nannocystaceae</taxon>
        <taxon>Enhygromyxa</taxon>
    </lineage>
</organism>
<feature type="region of interest" description="Disordered" evidence="2">
    <location>
        <begin position="267"/>
        <end position="290"/>
    </location>
</feature>
<name>A0A2S9YNB0_9BACT</name>
<dbReference type="Gene3D" id="1.25.40.10">
    <property type="entry name" value="Tetratricopeptide repeat domain"/>
    <property type="match status" value="1"/>
</dbReference>
<dbReference type="InterPro" id="IPR019734">
    <property type="entry name" value="TPR_rpt"/>
</dbReference>
<accession>A0A2S9YNB0</accession>
<comment type="caution">
    <text evidence="4">The sequence shown here is derived from an EMBL/GenBank/DDBJ whole genome shotgun (WGS) entry which is preliminary data.</text>
</comment>
<feature type="signal peptide" evidence="3">
    <location>
        <begin position="1"/>
        <end position="27"/>
    </location>
</feature>
<feature type="compositionally biased region" description="Basic and acidic residues" evidence="2">
    <location>
        <begin position="350"/>
        <end position="363"/>
    </location>
</feature>
<dbReference type="SUPFAM" id="SSF48452">
    <property type="entry name" value="TPR-like"/>
    <property type="match status" value="1"/>
</dbReference>
<feature type="compositionally biased region" description="Polar residues" evidence="2">
    <location>
        <begin position="277"/>
        <end position="288"/>
    </location>
</feature>
<keyword evidence="3" id="KW-0732">Signal</keyword>
<dbReference type="RefSeq" id="WP_106090705.1">
    <property type="nucleotide sequence ID" value="NZ_PVNL01000073.1"/>
</dbReference>
<dbReference type="OrthoDB" id="5490875at2"/>